<comment type="caution">
    <text evidence="2">The sequence shown here is derived from an EMBL/GenBank/DDBJ whole genome shotgun (WGS) entry which is preliminary data.</text>
</comment>
<evidence type="ECO:0000313" key="2">
    <source>
        <dbReference type="EMBL" id="PQQ17988.1"/>
    </source>
</evidence>
<keyword evidence="3" id="KW-1185">Reference proteome</keyword>
<gene>
    <name evidence="2" type="ORF">Pyn_00657</name>
</gene>
<accession>A0A314ZLB4</accession>
<proteinExistence type="predicted"/>
<evidence type="ECO:0000256" key="1">
    <source>
        <dbReference type="SAM" id="MobiDB-lite"/>
    </source>
</evidence>
<dbReference type="EMBL" id="PJQY01000128">
    <property type="protein sequence ID" value="PQQ17988.1"/>
    <property type="molecule type" value="Genomic_DNA"/>
</dbReference>
<name>A0A314ZLB4_PRUYE</name>
<feature type="compositionally biased region" description="Basic and acidic residues" evidence="1">
    <location>
        <begin position="111"/>
        <end position="132"/>
    </location>
</feature>
<dbReference type="Proteomes" id="UP000250321">
    <property type="component" value="Unassembled WGS sequence"/>
</dbReference>
<reference evidence="2 3" key="1">
    <citation type="submission" date="2018-02" db="EMBL/GenBank/DDBJ databases">
        <title>Draft genome of wild Prunus yedoensis var. nudiflora.</title>
        <authorList>
            <person name="Baek S."/>
            <person name="Kim J.-H."/>
            <person name="Choi K."/>
            <person name="Kim G.-B."/>
            <person name="Cho A."/>
            <person name="Jang H."/>
            <person name="Shin C.-H."/>
            <person name="Yu H.-J."/>
            <person name="Mun J.-H."/>
        </authorList>
    </citation>
    <scope>NUCLEOTIDE SEQUENCE [LARGE SCALE GENOMIC DNA]</scope>
    <source>
        <strain evidence="3">cv. Jeju island</strain>
        <tissue evidence="2">Leaf</tissue>
    </source>
</reference>
<protein>
    <submittedName>
        <fullName evidence="2">Uncharacterized protein</fullName>
    </submittedName>
</protein>
<dbReference type="OrthoDB" id="10606043at2759"/>
<feature type="region of interest" description="Disordered" evidence="1">
    <location>
        <begin position="109"/>
        <end position="141"/>
    </location>
</feature>
<sequence length="264" mass="29285">MELAIDFFSRQVIADQFPVVPVIKEEFDTARELLLIARGLSSSCCDSYTKDLMKDIPIVRVGFVLKNVQEVLSQFADFEIKLDIFNQISETTKKKKLLRIFVGSSSFRKANKCEKPPDDKKPPRGDILEPKSAKPKNAGVKTLSDSRLYFDAEKQQAEKPKSAANLPSYENEAEIVEDENMEAEKPKSACAKPPHCDILEPQSAKVSSTLQEVLPKPKNAGVKTVSPKSAKLPKNVLTPAFFGFGKTSQSVEDIFVDCGSRISQ</sequence>
<evidence type="ECO:0000313" key="3">
    <source>
        <dbReference type="Proteomes" id="UP000250321"/>
    </source>
</evidence>
<dbReference type="AlphaFoldDB" id="A0A314ZLB4"/>
<organism evidence="2 3">
    <name type="scientific">Prunus yedoensis var. nudiflora</name>
    <dbReference type="NCBI Taxonomy" id="2094558"/>
    <lineage>
        <taxon>Eukaryota</taxon>
        <taxon>Viridiplantae</taxon>
        <taxon>Streptophyta</taxon>
        <taxon>Embryophyta</taxon>
        <taxon>Tracheophyta</taxon>
        <taxon>Spermatophyta</taxon>
        <taxon>Magnoliopsida</taxon>
        <taxon>eudicotyledons</taxon>
        <taxon>Gunneridae</taxon>
        <taxon>Pentapetalae</taxon>
        <taxon>rosids</taxon>
        <taxon>fabids</taxon>
        <taxon>Rosales</taxon>
        <taxon>Rosaceae</taxon>
        <taxon>Amygdaloideae</taxon>
        <taxon>Amygdaleae</taxon>
        <taxon>Prunus</taxon>
    </lineage>
</organism>